<evidence type="ECO:0000313" key="2">
    <source>
        <dbReference type="Proteomes" id="UP000036356"/>
    </source>
</evidence>
<dbReference type="AlphaFoldDB" id="A0A0J1FMF0"/>
<dbReference type="GO" id="GO:0043937">
    <property type="term" value="P:regulation of sporulation"/>
    <property type="evidence" value="ECO:0007669"/>
    <property type="project" value="InterPro"/>
</dbReference>
<dbReference type="STRING" id="476652.DEAC_c39530"/>
<proteinExistence type="predicted"/>
<dbReference type="InterPro" id="IPR036638">
    <property type="entry name" value="HLH_DNA-bd_sf"/>
</dbReference>
<dbReference type="InterPro" id="IPR037208">
    <property type="entry name" value="Spo0E-like_sf"/>
</dbReference>
<dbReference type="EMBL" id="LDZY01000017">
    <property type="protein sequence ID" value="KLU64138.1"/>
    <property type="molecule type" value="Genomic_DNA"/>
</dbReference>
<reference evidence="1 2" key="1">
    <citation type="submission" date="2015-06" db="EMBL/GenBank/DDBJ databases">
        <title>Draft genome of the moderately acidophilic sulfate reducer Candidatus Desulfosporosinus acididurans strain M1.</title>
        <authorList>
            <person name="Poehlein A."/>
            <person name="Petzsch P."/>
            <person name="Johnson B.D."/>
            <person name="Schloemann M."/>
            <person name="Daniel R."/>
            <person name="Muehling M."/>
        </authorList>
    </citation>
    <scope>NUCLEOTIDE SEQUENCE [LARGE SCALE GENOMIC DNA]</scope>
    <source>
        <strain evidence="1 2">M1</strain>
    </source>
</reference>
<dbReference type="SUPFAM" id="SSF140500">
    <property type="entry name" value="BAS1536-like"/>
    <property type="match status" value="1"/>
</dbReference>
<dbReference type="Gene3D" id="4.10.280.10">
    <property type="entry name" value="Helix-loop-helix DNA-binding domain"/>
    <property type="match status" value="1"/>
</dbReference>
<dbReference type="Pfam" id="PF09388">
    <property type="entry name" value="SpoOE-like"/>
    <property type="match status" value="1"/>
</dbReference>
<dbReference type="PATRIC" id="fig|476652.3.peg.4187"/>
<sequence length="52" mass="5920">MSAVEILKSIEIVREKLNTLGSNKSLVDPEVIQLSQRLDLLLNIYYSMRDVA</sequence>
<accession>A0A0J1FMF0</accession>
<name>A0A0J1FMF0_9FIRM</name>
<keyword evidence="2" id="KW-1185">Reference proteome</keyword>
<dbReference type="InterPro" id="IPR018540">
    <property type="entry name" value="Spo0E-like"/>
</dbReference>
<organism evidence="1 2">
    <name type="scientific">Desulfosporosinus acididurans</name>
    <dbReference type="NCBI Taxonomy" id="476652"/>
    <lineage>
        <taxon>Bacteria</taxon>
        <taxon>Bacillati</taxon>
        <taxon>Bacillota</taxon>
        <taxon>Clostridia</taxon>
        <taxon>Eubacteriales</taxon>
        <taxon>Desulfitobacteriaceae</taxon>
        <taxon>Desulfosporosinus</taxon>
    </lineage>
</organism>
<dbReference type="RefSeq" id="WP_083996331.1">
    <property type="nucleotide sequence ID" value="NZ_LDZY01000017.1"/>
</dbReference>
<comment type="caution">
    <text evidence="1">The sequence shown here is derived from an EMBL/GenBank/DDBJ whole genome shotgun (WGS) entry which is preliminary data.</text>
</comment>
<dbReference type="Proteomes" id="UP000036356">
    <property type="component" value="Unassembled WGS sequence"/>
</dbReference>
<gene>
    <name evidence="1" type="ORF">DEAC_c39530</name>
</gene>
<protein>
    <submittedName>
        <fullName evidence="1">Spo0E like sporulation regulatory protein</fullName>
    </submittedName>
</protein>
<evidence type="ECO:0000313" key="1">
    <source>
        <dbReference type="EMBL" id="KLU64138.1"/>
    </source>
</evidence>
<dbReference type="GO" id="GO:0046983">
    <property type="term" value="F:protein dimerization activity"/>
    <property type="evidence" value="ECO:0007669"/>
    <property type="project" value="InterPro"/>
</dbReference>